<reference evidence="2" key="1">
    <citation type="submission" date="2023-03" db="EMBL/GenBank/DDBJ databases">
        <title>Massive genome expansion in bonnet fungi (Mycena s.s.) driven by repeated elements and novel gene families across ecological guilds.</title>
        <authorList>
            <consortium name="Lawrence Berkeley National Laboratory"/>
            <person name="Harder C.B."/>
            <person name="Miyauchi S."/>
            <person name="Viragh M."/>
            <person name="Kuo A."/>
            <person name="Thoen E."/>
            <person name="Andreopoulos B."/>
            <person name="Lu D."/>
            <person name="Skrede I."/>
            <person name="Drula E."/>
            <person name="Henrissat B."/>
            <person name="Morin E."/>
            <person name="Kohler A."/>
            <person name="Barry K."/>
            <person name="LaButti K."/>
            <person name="Morin E."/>
            <person name="Salamov A."/>
            <person name="Lipzen A."/>
            <person name="Mereny Z."/>
            <person name="Hegedus B."/>
            <person name="Baldrian P."/>
            <person name="Stursova M."/>
            <person name="Weitz H."/>
            <person name="Taylor A."/>
            <person name="Grigoriev I.V."/>
            <person name="Nagy L.G."/>
            <person name="Martin F."/>
            <person name="Kauserud H."/>
        </authorList>
    </citation>
    <scope>NUCLEOTIDE SEQUENCE</scope>
    <source>
        <strain evidence="2">CBHHK002</strain>
    </source>
</reference>
<keyword evidence="3" id="KW-1185">Reference proteome</keyword>
<feature type="signal peptide" evidence="1">
    <location>
        <begin position="1"/>
        <end position="19"/>
    </location>
</feature>
<name>A0AAD7AAY4_9AGAR</name>
<evidence type="ECO:0000313" key="2">
    <source>
        <dbReference type="EMBL" id="KAJ7353168.1"/>
    </source>
</evidence>
<evidence type="ECO:0008006" key="4">
    <source>
        <dbReference type="Google" id="ProtNLM"/>
    </source>
</evidence>
<keyword evidence="1" id="KW-0732">Signal</keyword>
<proteinExistence type="predicted"/>
<accession>A0AAD7AAY4</accession>
<dbReference type="AlphaFoldDB" id="A0AAD7AAY4"/>
<sequence length="137" mass="13141">MVGISILFVAALAASYASAAPLRGHQKSRPVAAPAAAATAPAAAVTAAASPAVAAAAGDVGASITAAALAASASVAAFASSQDAANTVFKESPDRPAFLGEVAFLKAKIQGELDAGENDAAAADEATLEAFDAPGFQ</sequence>
<evidence type="ECO:0000256" key="1">
    <source>
        <dbReference type="SAM" id="SignalP"/>
    </source>
</evidence>
<dbReference type="Proteomes" id="UP001218218">
    <property type="component" value="Unassembled WGS sequence"/>
</dbReference>
<protein>
    <recommendedName>
        <fullName evidence="4">Antifreeze protein</fullName>
    </recommendedName>
</protein>
<organism evidence="2 3">
    <name type="scientific">Mycena albidolilacea</name>
    <dbReference type="NCBI Taxonomy" id="1033008"/>
    <lineage>
        <taxon>Eukaryota</taxon>
        <taxon>Fungi</taxon>
        <taxon>Dikarya</taxon>
        <taxon>Basidiomycota</taxon>
        <taxon>Agaricomycotina</taxon>
        <taxon>Agaricomycetes</taxon>
        <taxon>Agaricomycetidae</taxon>
        <taxon>Agaricales</taxon>
        <taxon>Marasmiineae</taxon>
        <taxon>Mycenaceae</taxon>
        <taxon>Mycena</taxon>
    </lineage>
</organism>
<feature type="chain" id="PRO_5041978455" description="Antifreeze protein" evidence="1">
    <location>
        <begin position="20"/>
        <end position="137"/>
    </location>
</feature>
<dbReference type="EMBL" id="JARIHO010000011">
    <property type="protein sequence ID" value="KAJ7353168.1"/>
    <property type="molecule type" value="Genomic_DNA"/>
</dbReference>
<comment type="caution">
    <text evidence="2">The sequence shown here is derived from an EMBL/GenBank/DDBJ whole genome shotgun (WGS) entry which is preliminary data.</text>
</comment>
<gene>
    <name evidence="2" type="ORF">DFH08DRAFT_804749</name>
</gene>
<evidence type="ECO:0000313" key="3">
    <source>
        <dbReference type="Proteomes" id="UP001218218"/>
    </source>
</evidence>